<dbReference type="EMBL" id="SZYD01000511">
    <property type="protein sequence ID" value="KAD1755266.1"/>
    <property type="molecule type" value="Genomic_DNA"/>
</dbReference>
<evidence type="ECO:0000313" key="2">
    <source>
        <dbReference type="Proteomes" id="UP000326396"/>
    </source>
</evidence>
<keyword evidence="2" id="KW-1185">Reference proteome</keyword>
<dbReference type="OrthoDB" id="1923014at2759"/>
<sequence>MDQPNSIGLNSHLRPSTNAFGPNRLELGRRKGKLPFWAANPLGFSLGFAPNQGFGDDRMFKGSAKVSHMVRLKWSHAEFVESFAWTPRTPKSVKKRVRYARLKSFFNDYVPDLNEKPPVEYSYDKIDLNAEPNADVGFDSQALYAQQNDYGFVYDDSKQSNPEETYDEKPAYSNIKWETKKVINDNHNHEPAQNLEGYPYVRRFT</sequence>
<proteinExistence type="predicted"/>
<organism evidence="1 2">
    <name type="scientific">Mikania micrantha</name>
    <name type="common">bitter vine</name>
    <dbReference type="NCBI Taxonomy" id="192012"/>
    <lineage>
        <taxon>Eukaryota</taxon>
        <taxon>Viridiplantae</taxon>
        <taxon>Streptophyta</taxon>
        <taxon>Embryophyta</taxon>
        <taxon>Tracheophyta</taxon>
        <taxon>Spermatophyta</taxon>
        <taxon>Magnoliopsida</taxon>
        <taxon>eudicotyledons</taxon>
        <taxon>Gunneridae</taxon>
        <taxon>Pentapetalae</taxon>
        <taxon>asterids</taxon>
        <taxon>campanulids</taxon>
        <taxon>Asterales</taxon>
        <taxon>Asteraceae</taxon>
        <taxon>Asteroideae</taxon>
        <taxon>Heliantheae alliance</taxon>
        <taxon>Eupatorieae</taxon>
        <taxon>Mikania</taxon>
    </lineage>
</organism>
<protein>
    <submittedName>
        <fullName evidence="1">Uncharacterized protein</fullName>
    </submittedName>
</protein>
<reference evidence="1 2" key="1">
    <citation type="submission" date="2019-05" db="EMBL/GenBank/DDBJ databases">
        <title>Mikania micrantha, genome provides insights into the molecular mechanism of rapid growth.</title>
        <authorList>
            <person name="Liu B."/>
        </authorList>
    </citation>
    <scope>NUCLEOTIDE SEQUENCE [LARGE SCALE GENOMIC DNA]</scope>
    <source>
        <strain evidence="1">NLD-2019</strain>
        <tissue evidence="1">Leaf</tissue>
    </source>
</reference>
<accession>A0A5N6LIX9</accession>
<gene>
    <name evidence="1" type="ORF">E3N88_42341</name>
</gene>
<comment type="caution">
    <text evidence="1">The sequence shown here is derived from an EMBL/GenBank/DDBJ whole genome shotgun (WGS) entry which is preliminary data.</text>
</comment>
<name>A0A5N6LIX9_9ASTR</name>
<dbReference type="AlphaFoldDB" id="A0A5N6LIX9"/>
<dbReference type="Proteomes" id="UP000326396">
    <property type="component" value="Unassembled WGS sequence"/>
</dbReference>
<evidence type="ECO:0000313" key="1">
    <source>
        <dbReference type="EMBL" id="KAD1755266.1"/>
    </source>
</evidence>